<dbReference type="InterPro" id="IPR011037">
    <property type="entry name" value="Pyrv_Knase-like_insert_dom_sf"/>
</dbReference>
<comment type="cofactor">
    <cofactor evidence="2">
        <name>K(+)</name>
        <dbReference type="ChEBI" id="CHEBI:29103"/>
    </cofactor>
</comment>
<dbReference type="FunFam" id="3.20.20.60:FF:000001">
    <property type="entry name" value="Pyruvate kinase"/>
    <property type="match status" value="1"/>
</dbReference>
<proteinExistence type="inferred from homology"/>
<evidence type="ECO:0000256" key="19">
    <source>
        <dbReference type="RuleBase" id="RU000504"/>
    </source>
</evidence>
<evidence type="ECO:0000256" key="7">
    <source>
        <dbReference type="ARBA" id="ARBA00012142"/>
    </source>
</evidence>
<evidence type="ECO:0000256" key="2">
    <source>
        <dbReference type="ARBA" id="ARBA00001958"/>
    </source>
</evidence>
<keyword evidence="11" id="KW-0547">Nucleotide-binding</keyword>
<dbReference type="FunFam" id="3.50.30.10:FF:000004">
    <property type="entry name" value="Pyruvate kinase"/>
    <property type="match status" value="1"/>
</dbReference>
<dbReference type="Gene3D" id="3.50.30.10">
    <property type="entry name" value="Phosphohistidine domain"/>
    <property type="match status" value="1"/>
</dbReference>
<evidence type="ECO:0000256" key="14">
    <source>
        <dbReference type="ARBA" id="ARBA00022842"/>
    </source>
</evidence>
<evidence type="ECO:0000256" key="6">
    <source>
        <dbReference type="ARBA" id="ARBA00011881"/>
    </source>
</evidence>
<evidence type="ECO:0000256" key="15">
    <source>
        <dbReference type="ARBA" id="ARBA00022958"/>
    </source>
</evidence>
<sequence>MRRTKIVCTIGPACEDVEILKKMMQAGMNVARLNFSHGTYEEHEKRIKLVRQAAIEGGYNIALLLDTKGPEIRIGKFKEEPVTLKEGKKLVLTTEEILGDSEHIHITYSGLPADVEPGNTILIADGLIELKVLSTSKKEITCEIVNGGQLTGQKGVNVPGVKVNLSAMTEQDISDLKFGIKQNMDFIAASFVRKTSDVLAIREVLEEAGADLDIIAKIENREGVDNVSDIIKVADGIMVARGDLGVEIPAEEVPLLQKRIIEKCNRLGKPVITATQMLESMIQNPRPTRAEASDVANAIFDGTDAIMLSGETAIGKHPVEAVKTMARIAECSEQSLNYEEILSKKRQVQTRTVTDSISYATCAMAQDLGAAAIITATQTGYTSIMVSKYRPKAPVIAVTPVESISRKMALVWGVKSILTVPTKTTDEMISTAVNFTLAAGLIKSGDLLVITAGVPVGIHGTTNLIRVHTVGDILARGTGIGARAVTGKVRIVRTVKDAQENVQQGDILVAESTDRDYMPAIQKAGAIITEVGGLTSHAAIVGLQFGIPVIVGVDGAVGILPEGQIVTVDGRRGLIYSGEARVL</sequence>
<dbReference type="GO" id="GO:0016301">
    <property type="term" value="F:kinase activity"/>
    <property type="evidence" value="ECO:0007669"/>
    <property type="project" value="UniProtKB-KW"/>
</dbReference>
<keyword evidence="9 19" id="KW-0808">Transferase</keyword>
<reference evidence="23 24" key="1">
    <citation type="journal article" date="2009" name="Stand. Genomic Sci.">
        <title>Complete genome sequence of Desulfotomaculum acetoxidans type strain (5575).</title>
        <authorList>
            <person name="Spring S."/>
            <person name="Lapidus A."/>
            <person name="Schroder M."/>
            <person name="Gleim D."/>
            <person name="Sims D."/>
            <person name="Meincke L."/>
            <person name="Glavina Del Rio T."/>
            <person name="Tice H."/>
            <person name="Copeland A."/>
            <person name="Cheng J.F."/>
            <person name="Lucas S."/>
            <person name="Chen F."/>
            <person name="Nolan M."/>
            <person name="Bruce D."/>
            <person name="Goodwin L."/>
            <person name="Pitluck S."/>
            <person name="Ivanova N."/>
            <person name="Mavromatis K."/>
            <person name="Mikhailova N."/>
            <person name="Pati A."/>
            <person name="Chen A."/>
            <person name="Palaniappan K."/>
            <person name="Land M."/>
            <person name="Hauser L."/>
            <person name="Chang Y.J."/>
            <person name="Jeffries C.D."/>
            <person name="Chain P."/>
            <person name="Saunders E."/>
            <person name="Brettin T."/>
            <person name="Detter J.C."/>
            <person name="Goker M."/>
            <person name="Bristow J."/>
            <person name="Eisen J.A."/>
            <person name="Markowitz V."/>
            <person name="Hugenholtz P."/>
            <person name="Kyrpides N.C."/>
            <person name="Klenk H.P."/>
            <person name="Han C."/>
        </authorList>
    </citation>
    <scope>NUCLEOTIDE SEQUENCE [LARGE SCALE GENOMIC DNA]</scope>
    <source>
        <strain evidence="24">ATCC 49208 / DSM 771 / VKM B-1644</strain>
    </source>
</reference>
<keyword evidence="17 23" id="KW-0670">Pyruvate</keyword>
<comment type="similarity">
    <text evidence="4">In the C-terminal section; belongs to the PEP-utilizing enzyme family.</text>
</comment>
<dbReference type="InterPro" id="IPR040442">
    <property type="entry name" value="Pyrv_kinase-like_dom_sf"/>
</dbReference>
<evidence type="ECO:0000256" key="3">
    <source>
        <dbReference type="ARBA" id="ARBA00004997"/>
    </source>
</evidence>
<evidence type="ECO:0000256" key="5">
    <source>
        <dbReference type="ARBA" id="ARBA00008663"/>
    </source>
</evidence>
<keyword evidence="10" id="KW-0479">Metal-binding</keyword>
<dbReference type="UniPathway" id="UPA00109">
    <property type="reaction ID" value="UER00188"/>
</dbReference>
<evidence type="ECO:0000256" key="1">
    <source>
        <dbReference type="ARBA" id="ARBA00001946"/>
    </source>
</evidence>
<dbReference type="GO" id="GO:0005524">
    <property type="term" value="F:ATP binding"/>
    <property type="evidence" value="ECO:0007669"/>
    <property type="project" value="UniProtKB-KW"/>
</dbReference>
<gene>
    <name evidence="23" type="ordered locus">Dtox_0815</name>
</gene>
<dbReference type="GO" id="GO:0030955">
    <property type="term" value="F:potassium ion binding"/>
    <property type="evidence" value="ECO:0007669"/>
    <property type="project" value="UniProtKB-UniRule"/>
</dbReference>
<dbReference type="PROSITE" id="PS00110">
    <property type="entry name" value="PYRUVATE_KINASE"/>
    <property type="match status" value="1"/>
</dbReference>
<dbReference type="Pfam" id="PF02887">
    <property type="entry name" value="PK_C"/>
    <property type="match status" value="1"/>
</dbReference>
<dbReference type="eggNOG" id="COG0469">
    <property type="taxonomic scope" value="Bacteria"/>
</dbReference>
<dbReference type="NCBIfam" id="NF004978">
    <property type="entry name" value="PRK06354.1"/>
    <property type="match status" value="1"/>
</dbReference>
<organism evidence="23 24">
    <name type="scientific">Desulfofarcimen acetoxidans (strain ATCC 49208 / DSM 771 / KCTC 5769 / VKM B-1644 / 5575)</name>
    <name type="common">Desulfotomaculum acetoxidans</name>
    <dbReference type="NCBI Taxonomy" id="485916"/>
    <lineage>
        <taxon>Bacteria</taxon>
        <taxon>Bacillati</taxon>
        <taxon>Bacillota</taxon>
        <taxon>Clostridia</taxon>
        <taxon>Eubacteriales</taxon>
        <taxon>Peptococcaceae</taxon>
        <taxon>Desulfofarcimen</taxon>
    </lineage>
</organism>
<comment type="catalytic activity">
    <reaction evidence="19">
        <text>pyruvate + ATP = phosphoenolpyruvate + ADP + H(+)</text>
        <dbReference type="Rhea" id="RHEA:18157"/>
        <dbReference type="ChEBI" id="CHEBI:15361"/>
        <dbReference type="ChEBI" id="CHEBI:15378"/>
        <dbReference type="ChEBI" id="CHEBI:30616"/>
        <dbReference type="ChEBI" id="CHEBI:58702"/>
        <dbReference type="ChEBI" id="CHEBI:456216"/>
        <dbReference type="EC" id="2.7.1.40"/>
    </reaction>
</comment>
<keyword evidence="16 19" id="KW-0324">Glycolysis</keyword>
<feature type="domain" description="PEP-utilising enzyme mobile" evidence="21">
    <location>
        <begin position="503"/>
        <end position="573"/>
    </location>
</feature>
<evidence type="ECO:0000313" key="24">
    <source>
        <dbReference type="Proteomes" id="UP000002217"/>
    </source>
</evidence>
<dbReference type="InterPro" id="IPR036637">
    <property type="entry name" value="Phosphohistidine_dom_sf"/>
</dbReference>
<dbReference type="Gene3D" id="3.40.1380.20">
    <property type="entry name" value="Pyruvate kinase, C-terminal domain"/>
    <property type="match status" value="1"/>
</dbReference>
<keyword evidence="15" id="KW-0630">Potassium</keyword>
<comment type="pathway">
    <text evidence="3 19">Carbohydrate degradation; glycolysis; pyruvate from D-glyceraldehyde 3-phosphate: step 5/5.</text>
</comment>
<evidence type="ECO:0000256" key="9">
    <source>
        <dbReference type="ARBA" id="ARBA00022679"/>
    </source>
</evidence>
<dbReference type="Gene3D" id="2.40.33.10">
    <property type="entry name" value="PK beta-barrel domain-like"/>
    <property type="match status" value="1"/>
</dbReference>
<evidence type="ECO:0000256" key="16">
    <source>
        <dbReference type="ARBA" id="ARBA00023152"/>
    </source>
</evidence>
<dbReference type="STRING" id="485916.Dtox_0815"/>
<dbReference type="SUPFAM" id="SSF50800">
    <property type="entry name" value="PK beta-barrel domain-like"/>
    <property type="match status" value="1"/>
</dbReference>
<dbReference type="InterPro" id="IPR015806">
    <property type="entry name" value="Pyrv_Knase_insert_dom_sf"/>
</dbReference>
<evidence type="ECO:0000256" key="13">
    <source>
        <dbReference type="ARBA" id="ARBA00022840"/>
    </source>
</evidence>
<dbReference type="RefSeq" id="WP_015756441.1">
    <property type="nucleotide sequence ID" value="NC_013216.1"/>
</dbReference>
<dbReference type="Gene3D" id="3.20.20.60">
    <property type="entry name" value="Phosphoenolpyruvate-binding domains"/>
    <property type="match status" value="1"/>
</dbReference>
<dbReference type="InterPro" id="IPR015813">
    <property type="entry name" value="Pyrv/PenolPyrv_kinase-like_dom"/>
</dbReference>
<dbReference type="Pfam" id="PF00224">
    <property type="entry name" value="PK"/>
    <property type="match status" value="1"/>
</dbReference>
<dbReference type="InterPro" id="IPR008279">
    <property type="entry name" value="PEP-util_enz_mobile_dom"/>
</dbReference>
<feature type="domain" description="Pyruvate kinase barrel" evidence="20">
    <location>
        <begin position="1"/>
        <end position="322"/>
    </location>
</feature>
<dbReference type="EMBL" id="CP001720">
    <property type="protein sequence ID" value="ACV61723.1"/>
    <property type="molecule type" value="Genomic_DNA"/>
</dbReference>
<name>C8W259_DESAS</name>
<protein>
    <recommendedName>
        <fullName evidence="8 18">Pyruvate kinase</fullName>
        <ecNumber evidence="7 18">2.7.1.40</ecNumber>
    </recommendedName>
</protein>
<comment type="similarity">
    <text evidence="5 19">Belongs to the pyruvate kinase family.</text>
</comment>
<evidence type="ECO:0000256" key="18">
    <source>
        <dbReference type="NCBIfam" id="TIGR01064"/>
    </source>
</evidence>
<dbReference type="PRINTS" id="PR01050">
    <property type="entry name" value="PYRUVTKNASE"/>
</dbReference>
<comment type="subunit">
    <text evidence="6">Homotetramer.</text>
</comment>
<dbReference type="SUPFAM" id="SSF52009">
    <property type="entry name" value="Phosphohistidine domain"/>
    <property type="match status" value="1"/>
</dbReference>
<dbReference type="SUPFAM" id="SSF51621">
    <property type="entry name" value="Phosphoenolpyruvate/pyruvate domain"/>
    <property type="match status" value="1"/>
</dbReference>
<dbReference type="SUPFAM" id="SSF52935">
    <property type="entry name" value="PK C-terminal domain-like"/>
    <property type="match status" value="1"/>
</dbReference>
<evidence type="ECO:0000256" key="8">
    <source>
        <dbReference type="ARBA" id="ARBA00018587"/>
    </source>
</evidence>
<dbReference type="InterPro" id="IPR015795">
    <property type="entry name" value="Pyrv_Knase_C"/>
</dbReference>
<keyword evidence="14 19" id="KW-0460">Magnesium</keyword>
<dbReference type="AlphaFoldDB" id="C8W259"/>
<dbReference type="FunFam" id="2.40.33.10:FF:000001">
    <property type="entry name" value="Pyruvate kinase"/>
    <property type="match status" value="1"/>
</dbReference>
<dbReference type="Proteomes" id="UP000002217">
    <property type="component" value="Chromosome"/>
</dbReference>
<dbReference type="InterPro" id="IPR018209">
    <property type="entry name" value="Pyrv_Knase_AS"/>
</dbReference>
<evidence type="ECO:0000256" key="11">
    <source>
        <dbReference type="ARBA" id="ARBA00022741"/>
    </source>
</evidence>
<feature type="domain" description="Pyruvate kinase C-terminal" evidence="22">
    <location>
        <begin position="355"/>
        <end position="468"/>
    </location>
</feature>
<dbReference type="Pfam" id="PF00391">
    <property type="entry name" value="PEP-utilizers"/>
    <property type="match status" value="1"/>
</dbReference>
<evidence type="ECO:0000313" key="23">
    <source>
        <dbReference type="EMBL" id="ACV61723.1"/>
    </source>
</evidence>
<keyword evidence="13" id="KW-0067">ATP-binding</keyword>
<dbReference type="InterPro" id="IPR015793">
    <property type="entry name" value="Pyrv_Knase_brl"/>
</dbReference>
<evidence type="ECO:0000256" key="12">
    <source>
        <dbReference type="ARBA" id="ARBA00022777"/>
    </source>
</evidence>
<dbReference type="OrthoDB" id="9812123at2"/>
<dbReference type="HOGENOM" id="CLU_015439_0_2_9"/>
<evidence type="ECO:0000259" key="21">
    <source>
        <dbReference type="Pfam" id="PF00391"/>
    </source>
</evidence>
<evidence type="ECO:0000256" key="10">
    <source>
        <dbReference type="ARBA" id="ARBA00022723"/>
    </source>
</evidence>
<evidence type="ECO:0000256" key="17">
    <source>
        <dbReference type="ARBA" id="ARBA00023317"/>
    </source>
</evidence>
<dbReference type="GO" id="GO:0004743">
    <property type="term" value="F:pyruvate kinase activity"/>
    <property type="evidence" value="ECO:0007669"/>
    <property type="project" value="UniProtKB-UniRule"/>
</dbReference>
<dbReference type="EC" id="2.7.1.40" evidence="7 18"/>
<dbReference type="InterPro" id="IPR036918">
    <property type="entry name" value="Pyrv_Knase_C_sf"/>
</dbReference>
<dbReference type="KEGG" id="dae:Dtox_0815"/>
<keyword evidence="12 19" id="KW-0418">Kinase</keyword>
<dbReference type="InterPro" id="IPR001697">
    <property type="entry name" value="Pyr_Knase"/>
</dbReference>
<keyword evidence="24" id="KW-1185">Reference proteome</keyword>
<dbReference type="NCBIfam" id="NF004491">
    <property type="entry name" value="PRK05826.1"/>
    <property type="match status" value="1"/>
</dbReference>
<evidence type="ECO:0000259" key="22">
    <source>
        <dbReference type="Pfam" id="PF02887"/>
    </source>
</evidence>
<dbReference type="NCBIfam" id="TIGR01064">
    <property type="entry name" value="pyruv_kin"/>
    <property type="match status" value="1"/>
</dbReference>
<comment type="cofactor">
    <cofactor evidence="1">
        <name>Mg(2+)</name>
        <dbReference type="ChEBI" id="CHEBI:18420"/>
    </cofactor>
</comment>
<evidence type="ECO:0000256" key="4">
    <source>
        <dbReference type="ARBA" id="ARBA00006237"/>
    </source>
</evidence>
<dbReference type="GO" id="GO:0006950">
    <property type="term" value="P:response to stress"/>
    <property type="evidence" value="ECO:0007669"/>
    <property type="project" value="UniProtKB-ARBA"/>
</dbReference>
<dbReference type="GO" id="GO:0000287">
    <property type="term" value="F:magnesium ion binding"/>
    <property type="evidence" value="ECO:0007669"/>
    <property type="project" value="UniProtKB-UniRule"/>
</dbReference>
<accession>C8W259</accession>
<dbReference type="PANTHER" id="PTHR11817">
    <property type="entry name" value="PYRUVATE KINASE"/>
    <property type="match status" value="1"/>
</dbReference>
<evidence type="ECO:0000259" key="20">
    <source>
        <dbReference type="Pfam" id="PF00224"/>
    </source>
</evidence>